<evidence type="ECO:0000313" key="2">
    <source>
        <dbReference type="EMBL" id="UOO78887.1"/>
    </source>
</evidence>
<dbReference type="EMBL" id="CP091507">
    <property type="protein sequence ID" value="UOO78887.1"/>
    <property type="molecule type" value="Genomic_DNA"/>
</dbReference>
<protein>
    <submittedName>
        <fullName evidence="2">General secretion pathway protein GspG</fullName>
    </submittedName>
</protein>
<reference evidence="2" key="2">
    <citation type="submission" date="2021-12" db="EMBL/GenBank/DDBJ databases">
        <authorList>
            <person name="Veyrier F.J."/>
        </authorList>
    </citation>
    <scope>NUCLEOTIDE SEQUENCE</scope>
    <source>
        <strain evidence="2">1258/02</strain>
    </source>
</reference>
<keyword evidence="3" id="KW-1185">Reference proteome</keyword>
<sequence>MQTLPFQPEIAERMLAGTTDEHIHPEAVFVHTANGYWVAWHQGLAAVLADTTPPDIPCDWVEGAESLAELVAMLESGEYAEIAEFDGDDEAWAQMLAGCDEDHEHNKHCGHSHK</sequence>
<proteinExistence type="predicted"/>
<gene>
    <name evidence="1" type="ORF">EV680_1531</name>
    <name evidence="2" type="ORF">LVJ78_09305</name>
</gene>
<dbReference type="KEGG" id="usu:LVJ78_09305"/>
<reference evidence="1 3" key="1">
    <citation type="submission" date="2019-03" db="EMBL/GenBank/DDBJ databases">
        <title>Genomic Encyclopedia of Type Strains, Phase IV (KMG-IV): sequencing the most valuable type-strain genomes for metagenomic binning, comparative biology and taxonomic classification.</title>
        <authorList>
            <person name="Goeker M."/>
        </authorList>
    </citation>
    <scope>NUCLEOTIDE SEQUENCE [LARGE SCALE GENOMIC DNA]</scope>
    <source>
        <strain evidence="1 3">DSM 17474</strain>
    </source>
</reference>
<dbReference type="Proteomes" id="UP000829756">
    <property type="component" value="Chromosome"/>
</dbReference>
<evidence type="ECO:0000313" key="4">
    <source>
        <dbReference type="Proteomes" id="UP000829756"/>
    </source>
</evidence>
<dbReference type="EMBL" id="SLXE01000053">
    <property type="protein sequence ID" value="TCO97680.1"/>
    <property type="molecule type" value="Genomic_DNA"/>
</dbReference>
<dbReference type="RefSeq" id="WP_132954904.1">
    <property type="nucleotide sequence ID" value="NZ_CP091507.1"/>
</dbReference>
<evidence type="ECO:0000313" key="3">
    <source>
        <dbReference type="Proteomes" id="UP000294721"/>
    </source>
</evidence>
<accession>A0AAE9KHH3</accession>
<evidence type="ECO:0000313" key="1">
    <source>
        <dbReference type="EMBL" id="TCO97680.1"/>
    </source>
</evidence>
<reference evidence="2" key="3">
    <citation type="journal article" date="2022" name="Res Sq">
        <title>Evolution of multicellular longitudinally dividing oral cavity symbionts (Neisseriaceae).</title>
        <authorList>
            <person name="Nyongesa S."/>
            <person name="Weber P."/>
            <person name="Bernet E."/>
            <person name="Pullido F."/>
            <person name="Nieckarz M."/>
            <person name="Delaby M."/>
            <person name="Nieves C."/>
            <person name="Viehboeck T."/>
            <person name="Krause N."/>
            <person name="Rivera-Millot A."/>
            <person name="Nakamura A."/>
            <person name="Vischer N."/>
            <person name="VanNieuwenhze M."/>
            <person name="Brun Y."/>
            <person name="Cava F."/>
            <person name="Bulgheresi S."/>
            <person name="Veyrier F."/>
        </authorList>
    </citation>
    <scope>NUCLEOTIDE SEQUENCE</scope>
    <source>
        <strain evidence="2">1258/02</strain>
    </source>
</reference>
<dbReference type="AlphaFoldDB" id="A0AAE9KHH3"/>
<organism evidence="2 4">
    <name type="scientific">Uruburuella suis</name>
    <dbReference type="NCBI Taxonomy" id="252130"/>
    <lineage>
        <taxon>Bacteria</taxon>
        <taxon>Pseudomonadati</taxon>
        <taxon>Pseudomonadota</taxon>
        <taxon>Betaproteobacteria</taxon>
        <taxon>Neisseriales</taxon>
        <taxon>Neisseriaceae</taxon>
        <taxon>Uruburuella</taxon>
    </lineage>
</organism>
<dbReference type="Proteomes" id="UP000294721">
    <property type="component" value="Unassembled WGS sequence"/>
</dbReference>
<name>A0AAE9KHH3_9NEIS</name>